<keyword evidence="1" id="KW-0479">Metal-binding</keyword>
<evidence type="ECO:0000256" key="1">
    <source>
        <dbReference type="PROSITE-ProRule" id="PRU00047"/>
    </source>
</evidence>
<comment type="caution">
    <text evidence="4">The sequence shown here is derived from an EMBL/GenBank/DDBJ whole genome shotgun (WGS) entry which is preliminary data.</text>
</comment>
<proteinExistence type="predicted"/>
<feature type="compositionally biased region" description="Acidic residues" evidence="2">
    <location>
        <begin position="51"/>
        <end position="64"/>
    </location>
</feature>
<evidence type="ECO:0000259" key="3">
    <source>
        <dbReference type="PROSITE" id="PS50158"/>
    </source>
</evidence>
<protein>
    <recommendedName>
        <fullName evidence="3">CCHC-type domain-containing protein</fullName>
    </recommendedName>
</protein>
<dbReference type="PROSITE" id="PS50158">
    <property type="entry name" value="ZF_CCHC"/>
    <property type="match status" value="1"/>
</dbReference>
<feature type="region of interest" description="Disordered" evidence="2">
    <location>
        <begin position="96"/>
        <end position="136"/>
    </location>
</feature>
<dbReference type="GO" id="GO:0003676">
    <property type="term" value="F:nucleic acid binding"/>
    <property type="evidence" value="ECO:0007669"/>
    <property type="project" value="InterPro"/>
</dbReference>
<evidence type="ECO:0000256" key="2">
    <source>
        <dbReference type="SAM" id="MobiDB-lite"/>
    </source>
</evidence>
<dbReference type="Proteomes" id="UP000525078">
    <property type="component" value="Unassembled WGS sequence"/>
</dbReference>
<accession>A0A7J6EEJ8</accession>
<reference evidence="4 5" key="1">
    <citation type="journal article" date="2020" name="bioRxiv">
        <title>Sequence and annotation of 42 cannabis genomes reveals extensive copy number variation in cannabinoid synthesis and pathogen resistance genes.</title>
        <authorList>
            <person name="Mckernan K.J."/>
            <person name="Helbert Y."/>
            <person name="Kane L.T."/>
            <person name="Ebling H."/>
            <person name="Zhang L."/>
            <person name="Liu B."/>
            <person name="Eaton Z."/>
            <person name="Mclaughlin S."/>
            <person name="Kingan S."/>
            <person name="Baybayan P."/>
            <person name="Concepcion G."/>
            <person name="Jordan M."/>
            <person name="Riva A."/>
            <person name="Barbazuk W."/>
            <person name="Harkins T."/>
        </authorList>
    </citation>
    <scope>NUCLEOTIDE SEQUENCE [LARGE SCALE GENOMIC DNA]</scope>
    <source>
        <strain evidence="5">cv. Jamaican Lion 4</strain>
        <tissue evidence="4">Leaf</tissue>
    </source>
</reference>
<gene>
    <name evidence="4" type="ORF">F8388_019516</name>
</gene>
<feature type="region of interest" description="Disordered" evidence="2">
    <location>
        <begin position="45"/>
        <end position="73"/>
    </location>
</feature>
<sequence>MNEQGVRTLLNNKLGAEYHDYYIANIPKTTVGIYQDAKNFDYEPISRDISEDGSDVEDPDEPEEEKQLLANPEPALEKALEVELCESRIHKDNMAMWEAKKASDGGNDNKRKPPSNQHNEANKRNKIGSNSYKGKKPYVEYPLCPTCSRKHPGECRLKGKTSYKCGQPGHYKKDCLQ</sequence>
<name>A0A7J6EEJ8_CANSA</name>
<feature type="region of interest" description="Disordered" evidence="2">
    <location>
        <begin position="157"/>
        <end position="177"/>
    </location>
</feature>
<feature type="compositionally biased region" description="Basic and acidic residues" evidence="2">
    <location>
        <begin position="96"/>
        <end position="111"/>
    </location>
</feature>
<dbReference type="EMBL" id="JAATIP010000247">
    <property type="protein sequence ID" value="KAF4356857.1"/>
    <property type="molecule type" value="Genomic_DNA"/>
</dbReference>
<evidence type="ECO:0000313" key="5">
    <source>
        <dbReference type="Proteomes" id="UP000525078"/>
    </source>
</evidence>
<organism evidence="4 5">
    <name type="scientific">Cannabis sativa</name>
    <name type="common">Hemp</name>
    <name type="synonym">Marijuana</name>
    <dbReference type="NCBI Taxonomy" id="3483"/>
    <lineage>
        <taxon>Eukaryota</taxon>
        <taxon>Viridiplantae</taxon>
        <taxon>Streptophyta</taxon>
        <taxon>Embryophyta</taxon>
        <taxon>Tracheophyta</taxon>
        <taxon>Spermatophyta</taxon>
        <taxon>Magnoliopsida</taxon>
        <taxon>eudicotyledons</taxon>
        <taxon>Gunneridae</taxon>
        <taxon>Pentapetalae</taxon>
        <taxon>rosids</taxon>
        <taxon>fabids</taxon>
        <taxon>Rosales</taxon>
        <taxon>Cannabaceae</taxon>
        <taxon>Cannabis</taxon>
    </lineage>
</organism>
<dbReference type="Pfam" id="PF00098">
    <property type="entry name" value="zf-CCHC"/>
    <property type="match status" value="1"/>
</dbReference>
<keyword evidence="1" id="KW-0862">Zinc</keyword>
<feature type="domain" description="CCHC-type" evidence="3">
    <location>
        <begin position="163"/>
        <end position="175"/>
    </location>
</feature>
<dbReference type="AlphaFoldDB" id="A0A7J6EEJ8"/>
<dbReference type="GO" id="GO:0008270">
    <property type="term" value="F:zinc ion binding"/>
    <property type="evidence" value="ECO:0007669"/>
    <property type="project" value="UniProtKB-KW"/>
</dbReference>
<keyword evidence="1" id="KW-0863">Zinc-finger</keyword>
<dbReference type="InterPro" id="IPR001878">
    <property type="entry name" value="Znf_CCHC"/>
</dbReference>
<evidence type="ECO:0000313" key="4">
    <source>
        <dbReference type="EMBL" id="KAF4356857.1"/>
    </source>
</evidence>